<accession>A0ABN8E3K7</accession>
<sequence length="229" mass="26357">MKFFLFLIFIFLSPICNALQIDRTSLAYSHNSNIETINIRNNSSEAKSYQASVYVWQDTNRRHQVKTFDLFPSPTVFTISAHGSQSIRVGLFTKNHSQDVKGYRLEIQQLPQNELMSKNINTGMQVLYSVNIPVVVFPKQPLNTQWHWNYLKNSHQLVFTNTGNSIISFKKCLFTDDHGVTHKPKQRVAYVFPGQTLHISTPADKKITSISQSIYDFKRQTSKTITLPQ</sequence>
<evidence type="ECO:0000313" key="3">
    <source>
        <dbReference type="EMBL" id="CAH0537225.1"/>
    </source>
</evidence>
<comment type="caution">
    <text evidence="3">The sequence shown here is derived from an EMBL/GenBank/DDBJ whole genome shotgun (WGS) entry which is preliminary data.</text>
</comment>
<evidence type="ECO:0000259" key="2">
    <source>
        <dbReference type="Pfam" id="PF00345"/>
    </source>
</evidence>
<gene>
    <name evidence="3" type="ORF">VMF7928_01002</name>
</gene>
<dbReference type="InterPro" id="IPR016147">
    <property type="entry name" value="Pili_assmbl_chaperone_N"/>
</dbReference>
<dbReference type="Gene3D" id="2.60.40.10">
    <property type="entry name" value="Immunoglobulins"/>
    <property type="match status" value="1"/>
</dbReference>
<name>A0ABN8E3K7_9VIBR</name>
<dbReference type="RefSeq" id="WP_237360373.1">
    <property type="nucleotide sequence ID" value="NZ_CAKLDM010000001.1"/>
</dbReference>
<keyword evidence="4" id="KW-1185">Reference proteome</keyword>
<reference evidence="3" key="1">
    <citation type="submission" date="2021-11" db="EMBL/GenBank/DDBJ databases">
        <authorList>
            <person name="Rodrigo-Torres L."/>
            <person name="Arahal R. D."/>
            <person name="Lucena T."/>
        </authorList>
    </citation>
    <scope>NUCLEOTIDE SEQUENCE</scope>
    <source>
        <strain evidence="3">CECT 7928</strain>
    </source>
</reference>
<evidence type="ECO:0000313" key="4">
    <source>
        <dbReference type="Proteomes" id="UP000838748"/>
    </source>
</evidence>
<feature type="domain" description="Pili assembly chaperone N-terminal" evidence="2">
    <location>
        <begin position="19"/>
        <end position="140"/>
    </location>
</feature>
<organism evidence="3 4">
    <name type="scientific">Vibrio marisflavi CECT 7928</name>
    <dbReference type="NCBI Taxonomy" id="634439"/>
    <lineage>
        <taxon>Bacteria</taxon>
        <taxon>Pseudomonadati</taxon>
        <taxon>Pseudomonadota</taxon>
        <taxon>Gammaproteobacteria</taxon>
        <taxon>Vibrionales</taxon>
        <taxon>Vibrionaceae</taxon>
        <taxon>Vibrio</taxon>
    </lineage>
</organism>
<dbReference type="EMBL" id="CAKLDM010000001">
    <property type="protein sequence ID" value="CAH0537225.1"/>
    <property type="molecule type" value="Genomic_DNA"/>
</dbReference>
<dbReference type="Pfam" id="PF00345">
    <property type="entry name" value="PapD_N"/>
    <property type="match status" value="1"/>
</dbReference>
<dbReference type="SUPFAM" id="SSF49354">
    <property type="entry name" value="PapD-like"/>
    <property type="match status" value="1"/>
</dbReference>
<dbReference type="Proteomes" id="UP000838748">
    <property type="component" value="Unassembled WGS sequence"/>
</dbReference>
<evidence type="ECO:0000256" key="1">
    <source>
        <dbReference type="SAM" id="SignalP"/>
    </source>
</evidence>
<dbReference type="PANTHER" id="PTHR30251">
    <property type="entry name" value="PILUS ASSEMBLY CHAPERONE"/>
    <property type="match status" value="1"/>
</dbReference>
<feature type="signal peptide" evidence="1">
    <location>
        <begin position="1"/>
        <end position="18"/>
    </location>
</feature>
<dbReference type="InterPro" id="IPR013783">
    <property type="entry name" value="Ig-like_fold"/>
</dbReference>
<keyword evidence="1" id="KW-0732">Signal</keyword>
<dbReference type="PANTHER" id="PTHR30251:SF4">
    <property type="entry name" value="SLR1668 PROTEIN"/>
    <property type="match status" value="1"/>
</dbReference>
<dbReference type="InterPro" id="IPR050643">
    <property type="entry name" value="Periplasmic_pilus_chap"/>
</dbReference>
<feature type="chain" id="PRO_5045236712" description="Pili assembly chaperone N-terminal domain-containing protein" evidence="1">
    <location>
        <begin position="19"/>
        <end position="229"/>
    </location>
</feature>
<protein>
    <recommendedName>
        <fullName evidence="2">Pili assembly chaperone N-terminal domain-containing protein</fullName>
    </recommendedName>
</protein>
<proteinExistence type="predicted"/>
<dbReference type="InterPro" id="IPR008962">
    <property type="entry name" value="PapD-like_sf"/>
</dbReference>